<dbReference type="InterPro" id="IPR008042">
    <property type="entry name" value="Retrotrans_Pao"/>
</dbReference>
<proteinExistence type="predicted"/>
<sequence length="80" mass="8747">HVFTDASPTAYAAAVYAKQGLKTFLIFAKSRIAPAKGITIPKLELLAILVGVRATKFIVKQLETEDVRVTLWTDSQCALQ</sequence>
<feature type="domain" description="RNase H type-1" evidence="1">
    <location>
        <begin position="1"/>
        <end position="80"/>
    </location>
</feature>
<dbReference type="Proteomes" id="UP000271087">
    <property type="component" value="Unassembled WGS sequence"/>
</dbReference>
<dbReference type="PROSITE" id="PS50879">
    <property type="entry name" value="RNASE_H_1"/>
    <property type="match status" value="1"/>
</dbReference>
<dbReference type="GO" id="GO:0004523">
    <property type="term" value="F:RNA-DNA hybrid ribonuclease activity"/>
    <property type="evidence" value="ECO:0007669"/>
    <property type="project" value="InterPro"/>
</dbReference>
<dbReference type="EMBL" id="UYRW01018526">
    <property type="protein sequence ID" value="VDN05276.1"/>
    <property type="molecule type" value="Genomic_DNA"/>
</dbReference>
<dbReference type="AlphaFoldDB" id="A0A3P7NIA3"/>
<dbReference type="Pfam" id="PF05380">
    <property type="entry name" value="Peptidase_A17"/>
    <property type="match status" value="1"/>
</dbReference>
<keyword evidence="3" id="KW-1185">Reference proteome</keyword>
<accession>A0A3P7NIA3</accession>
<evidence type="ECO:0000259" key="1">
    <source>
        <dbReference type="PROSITE" id="PS50879"/>
    </source>
</evidence>
<gene>
    <name evidence="2" type="ORF">NOO_LOCUS13763</name>
</gene>
<dbReference type="GO" id="GO:0003676">
    <property type="term" value="F:nucleic acid binding"/>
    <property type="evidence" value="ECO:0007669"/>
    <property type="project" value="InterPro"/>
</dbReference>
<dbReference type="PANTHER" id="PTHR47331">
    <property type="entry name" value="PHD-TYPE DOMAIN-CONTAINING PROTEIN"/>
    <property type="match status" value="1"/>
</dbReference>
<reference evidence="2 3" key="1">
    <citation type="submission" date="2018-08" db="EMBL/GenBank/DDBJ databases">
        <authorList>
            <person name="Laetsch R D."/>
            <person name="Stevens L."/>
            <person name="Kumar S."/>
            <person name="Blaxter L. M."/>
        </authorList>
    </citation>
    <scope>NUCLEOTIDE SEQUENCE [LARGE SCALE GENOMIC DNA]</scope>
</reference>
<evidence type="ECO:0000313" key="3">
    <source>
        <dbReference type="Proteomes" id="UP000271087"/>
    </source>
</evidence>
<dbReference type="InterPro" id="IPR002156">
    <property type="entry name" value="RNaseH_domain"/>
</dbReference>
<protein>
    <recommendedName>
        <fullName evidence="1">RNase H type-1 domain-containing protein</fullName>
    </recommendedName>
</protein>
<name>A0A3P7NIA3_ONCOC</name>
<evidence type="ECO:0000313" key="2">
    <source>
        <dbReference type="EMBL" id="VDN05276.1"/>
    </source>
</evidence>
<feature type="non-terminal residue" evidence="2">
    <location>
        <position position="1"/>
    </location>
</feature>
<dbReference type="OrthoDB" id="5857971at2759"/>
<dbReference type="PANTHER" id="PTHR47331:SF5">
    <property type="entry name" value="RIBONUCLEASE H"/>
    <property type="match status" value="1"/>
</dbReference>
<organism evidence="2 3">
    <name type="scientific">Onchocerca ochengi</name>
    <name type="common">Filarial nematode worm</name>
    <dbReference type="NCBI Taxonomy" id="42157"/>
    <lineage>
        <taxon>Eukaryota</taxon>
        <taxon>Metazoa</taxon>
        <taxon>Ecdysozoa</taxon>
        <taxon>Nematoda</taxon>
        <taxon>Chromadorea</taxon>
        <taxon>Rhabditida</taxon>
        <taxon>Spirurina</taxon>
        <taxon>Spiruromorpha</taxon>
        <taxon>Filarioidea</taxon>
        <taxon>Onchocercidae</taxon>
        <taxon>Onchocerca</taxon>
    </lineage>
</organism>